<comment type="caution">
    <text evidence="1">The sequence shown here is derived from an EMBL/GenBank/DDBJ whole genome shotgun (WGS) entry which is preliminary data.</text>
</comment>
<proteinExistence type="predicted"/>
<name>A0AAV4XLW3_CAEEX</name>
<reference evidence="1 2" key="1">
    <citation type="submission" date="2021-06" db="EMBL/GenBank/DDBJ databases">
        <title>Caerostris extrusa draft genome.</title>
        <authorList>
            <person name="Kono N."/>
            <person name="Arakawa K."/>
        </authorList>
    </citation>
    <scope>NUCLEOTIDE SEQUENCE [LARGE SCALE GENOMIC DNA]</scope>
</reference>
<protein>
    <submittedName>
        <fullName evidence="1">Uncharacterized protein</fullName>
    </submittedName>
</protein>
<gene>
    <name evidence="1" type="ORF">CEXT_97831</name>
</gene>
<evidence type="ECO:0000313" key="1">
    <source>
        <dbReference type="EMBL" id="GIY95378.1"/>
    </source>
</evidence>
<evidence type="ECO:0000313" key="2">
    <source>
        <dbReference type="Proteomes" id="UP001054945"/>
    </source>
</evidence>
<organism evidence="1 2">
    <name type="scientific">Caerostris extrusa</name>
    <name type="common">Bark spider</name>
    <name type="synonym">Caerostris bankana</name>
    <dbReference type="NCBI Taxonomy" id="172846"/>
    <lineage>
        <taxon>Eukaryota</taxon>
        <taxon>Metazoa</taxon>
        <taxon>Ecdysozoa</taxon>
        <taxon>Arthropoda</taxon>
        <taxon>Chelicerata</taxon>
        <taxon>Arachnida</taxon>
        <taxon>Araneae</taxon>
        <taxon>Araneomorphae</taxon>
        <taxon>Entelegynae</taxon>
        <taxon>Araneoidea</taxon>
        <taxon>Araneidae</taxon>
        <taxon>Caerostris</taxon>
    </lineage>
</organism>
<keyword evidence="2" id="KW-1185">Reference proteome</keyword>
<accession>A0AAV4XLW3</accession>
<dbReference type="Proteomes" id="UP001054945">
    <property type="component" value="Unassembled WGS sequence"/>
</dbReference>
<sequence length="85" mass="9212">MLIPQTPRSNLVRFHPGVRTDPIPIHIQGFQRNAPASSLVGNINPPTQTAMEWSACALPSRILFLFPSLLPHASSLEGAPLLAHP</sequence>
<dbReference type="AlphaFoldDB" id="A0AAV4XLW3"/>
<dbReference type="EMBL" id="BPLR01017903">
    <property type="protein sequence ID" value="GIY95378.1"/>
    <property type="molecule type" value="Genomic_DNA"/>
</dbReference>